<dbReference type="EMBL" id="BART01003168">
    <property type="protein sequence ID" value="GAG72651.1"/>
    <property type="molecule type" value="Genomic_DNA"/>
</dbReference>
<sequence>FFISKFTWEESINNLKKILEEYKNSISVDLIGFPKNWEEILK</sequence>
<feature type="non-terminal residue" evidence="1">
    <location>
        <position position="1"/>
    </location>
</feature>
<accession>X1BKL5</accession>
<protein>
    <submittedName>
        <fullName evidence="1">Uncharacterized protein</fullName>
    </submittedName>
</protein>
<gene>
    <name evidence="1" type="ORF">S01H4_08971</name>
</gene>
<name>X1BKL5_9ZZZZ</name>
<dbReference type="AlphaFoldDB" id="X1BKL5"/>
<reference evidence="1" key="1">
    <citation type="journal article" date="2014" name="Front. Microbiol.">
        <title>High frequency of phylogenetically diverse reductive dehalogenase-homologous genes in deep subseafloor sedimentary metagenomes.</title>
        <authorList>
            <person name="Kawai M."/>
            <person name="Futagami T."/>
            <person name="Toyoda A."/>
            <person name="Takaki Y."/>
            <person name="Nishi S."/>
            <person name="Hori S."/>
            <person name="Arai W."/>
            <person name="Tsubouchi T."/>
            <person name="Morono Y."/>
            <person name="Uchiyama I."/>
            <person name="Ito T."/>
            <person name="Fujiyama A."/>
            <person name="Inagaki F."/>
            <person name="Takami H."/>
        </authorList>
    </citation>
    <scope>NUCLEOTIDE SEQUENCE</scope>
    <source>
        <strain evidence="1">Expedition CK06-06</strain>
    </source>
</reference>
<proteinExistence type="predicted"/>
<evidence type="ECO:0000313" key="1">
    <source>
        <dbReference type="EMBL" id="GAG72651.1"/>
    </source>
</evidence>
<comment type="caution">
    <text evidence="1">The sequence shown here is derived from an EMBL/GenBank/DDBJ whole genome shotgun (WGS) entry which is preliminary data.</text>
</comment>
<organism evidence="1">
    <name type="scientific">marine sediment metagenome</name>
    <dbReference type="NCBI Taxonomy" id="412755"/>
    <lineage>
        <taxon>unclassified sequences</taxon>
        <taxon>metagenomes</taxon>
        <taxon>ecological metagenomes</taxon>
    </lineage>
</organism>